<dbReference type="GO" id="GO:0016324">
    <property type="term" value="C:apical plasma membrane"/>
    <property type="evidence" value="ECO:0007669"/>
    <property type="project" value="TreeGrafter"/>
</dbReference>
<feature type="domain" description="ASD2" evidence="5">
    <location>
        <begin position="1"/>
        <end position="122"/>
    </location>
</feature>
<evidence type="ECO:0000256" key="4">
    <source>
        <dbReference type="ARBA" id="ARBA00023212"/>
    </source>
</evidence>
<dbReference type="STRING" id="94237.ENSMMOP00000016023"/>
<keyword evidence="4" id="KW-0206">Cytoskeleton</keyword>
<dbReference type="Proteomes" id="UP000261620">
    <property type="component" value="Unplaced"/>
</dbReference>
<dbReference type="PANTHER" id="PTHR15012">
    <property type="entry name" value="APICAL PROTEIN/SHROOM-RELATED"/>
    <property type="match status" value="1"/>
</dbReference>
<sequence>MPAGDLEKIVNLLLSLCSRLLRIDRSLLALEREELTHEGESLLHKRSLVISQTNDAWELKENLDRRQRVVHAILSSYLTEPQLQDYRHYVSTKPSLLIRQRHLDNLIGQGEEQLTRLLEVLPQEYKIQTNS</sequence>
<dbReference type="Ensembl" id="ENSMMOT00000016289.1">
    <property type="protein sequence ID" value="ENSMMOP00000016023.1"/>
    <property type="gene ID" value="ENSMMOG00000012227.1"/>
</dbReference>
<dbReference type="GO" id="GO:0030864">
    <property type="term" value="C:cortical actin cytoskeleton"/>
    <property type="evidence" value="ECO:0007669"/>
    <property type="project" value="TreeGrafter"/>
</dbReference>
<evidence type="ECO:0000313" key="6">
    <source>
        <dbReference type="Ensembl" id="ENSMMOP00000016023.1"/>
    </source>
</evidence>
<dbReference type="GO" id="GO:0007015">
    <property type="term" value="P:actin filament organization"/>
    <property type="evidence" value="ECO:0007669"/>
    <property type="project" value="TreeGrafter"/>
</dbReference>
<reference evidence="6" key="2">
    <citation type="submission" date="2025-09" db="UniProtKB">
        <authorList>
            <consortium name="Ensembl"/>
        </authorList>
    </citation>
    <scope>IDENTIFICATION</scope>
</reference>
<evidence type="ECO:0000256" key="1">
    <source>
        <dbReference type="ARBA" id="ARBA00004245"/>
    </source>
</evidence>
<keyword evidence="7" id="KW-1185">Reference proteome</keyword>
<comment type="subcellular location">
    <subcellularLocation>
        <location evidence="1">Cytoplasm</location>
        <location evidence="1">Cytoskeleton</location>
    </subcellularLocation>
</comment>
<reference evidence="6" key="1">
    <citation type="submission" date="2025-08" db="UniProtKB">
        <authorList>
            <consortium name="Ensembl"/>
        </authorList>
    </citation>
    <scope>IDENTIFICATION</scope>
</reference>
<name>A0A3Q3WLY7_MOLML</name>
<evidence type="ECO:0000256" key="3">
    <source>
        <dbReference type="ARBA" id="ARBA00022490"/>
    </source>
</evidence>
<dbReference type="PROSITE" id="PS51307">
    <property type="entry name" value="ASD2"/>
    <property type="match status" value="1"/>
</dbReference>
<dbReference type="GO" id="GO:0005912">
    <property type="term" value="C:adherens junction"/>
    <property type="evidence" value="ECO:0007669"/>
    <property type="project" value="TreeGrafter"/>
</dbReference>
<proteinExistence type="inferred from homology"/>
<organism evidence="6 7">
    <name type="scientific">Mola mola</name>
    <name type="common">Ocean sunfish</name>
    <name type="synonym">Tetraodon mola</name>
    <dbReference type="NCBI Taxonomy" id="94237"/>
    <lineage>
        <taxon>Eukaryota</taxon>
        <taxon>Metazoa</taxon>
        <taxon>Chordata</taxon>
        <taxon>Craniata</taxon>
        <taxon>Vertebrata</taxon>
        <taxon>Euteleostomi</taxon>
        <taxon>Actinopterygii</taxon>
        <taxon>Neopterygii</taxon>
        <taxon>Teleostei</taxon>
        <taxon>Neoteleostei</taxon>
        <taxon>Acanthomorphata</taxon>
        <taxon>Eupercaria</taxon>
        <taxon>Tetraodontiformes</taxon>
        <taxon>Molidae</taxon>
        <taxon>Mola</taxon>
    </lineage>
</organism>
<dbReference type="InterPro" id="IPR027685">
    <property type="entry name" value="Shroom_fam"/>
</dbReference>
<evidence type="ECO:0000259" key="5">
    <source>
        <dbReference type="PROSITE" id="PS51307"/>
    </source>
</evidence>
<evidence type="ECO:0000313" key="7">
    <source>
        <dbReference type="Proteomes" id="UP000261620"/>
    </source>
</evidence>
<dbReference type="OMA" id="CLPKSTE"/>
<comment type="similarity">
    <text evidence="2">Belongs to the shroom family.</text>
</comment>
<dbReference type="AlphaFoldDB" id="A0A3Q3WLY7"/>
<accession>A0A3Q3WLY7</accession>
<dbReference type="InterPro" id="IPR014799">
    <property type="entry name" value="ASD2_dom"/>
</dbReference>
<dbReference type="Pfam" id="PF08687">
    <property type="entry name" value="ASD2"/>
    <property type="match status" value="1"/>
</dbReference>
<dbReference type="PANTHER" id="PTHR15012:SF33">
    <property type="entry name" value="PROTEIN SHROOM3"/>
    <property type="match status" value="1"/>
</dbReference>
<dbReference type="Gene3D" id="6.10.250.3120">
    <property type="match status" value="1"/>
</dbReference>
<keyword evidence="3" id="KW-0963">Cytoplasm</keyword>
<protein>
    <recommendedName>
        <fullName evidence="5">ASD2 domain-containing protein</fullName>
    </recommendedName>
</protein>
<evidence type="ECO:0000256" key="2">
    <source>
        <dbReference type="ARBA" id="ARBA00006469"/>
    </source>
</evidence>
<dbReference type="GO" id="GO:0051015">
    <property type="term" value="F:actin filament binding"/>
    <property type="evidence" value="ECO:0007669"/>
    <property type="project" value="InterPro"/>
</dbReference>
<dbReference type="GO" id="GO:0043296">
    <property type="term" value="C:apical junction complex"/>
    <property type="evidence" value="ECO:0007669"/>
    <property type="project" value="TreeGrafter"/>
</dbReference>